<evidence type="ECO:0000313" key="1">
    <source>
        <dbReference type="EMBL" id="JAQ05057.1"/>
    </source>
</evidence>
<proteinExistence type="predicted"/>
<name>A0A146LDE5_LYGHE</name>
<organism evidence="1">
    <name type="scientific">Lygus hesperus</name>
    <name type="common">Western plant bug</name>
    <dbReference type="NCBI Taxonomy" id="30085"/>
    <lineage>
        <taxon>Eukaryota</taxon>
        <taxon>Metazoa</taxon>
        <taxon>Ecdysozoa</taxon>
        <taxon>Arthropoda</taxon>
        <taxon>Hexapoda</taxon>
        <taxon>Insecta</taxon>
        <taxon>Pterygota</taxon>
        <taxon>Neoptera</taxon>
        <taxon>Paraneoptera</taxon>
        <taxon>Hemiptera</taxon>
        <taxon>Heteroptera</taxon>
        <taxon>Panheteroptera</taxon>
        <taxon>Cimicomorpha</taxon>
        <taxon>Miridae</taxon>
        <taxon>Mirini</taxon>
        <taxon>Lygus</taxon>
    </lineage>
</organism>
<accession>A0A146LDE5</accession>
<reference evidence="1" key="1">
    <citation type="journal article" date="2016" name="Gigascience">
        <title>De novo construction of an expanded transcriptome assembly for the western tarnished plant bug, Lygus hesperus.</title>
        <authorList>
            <person name="Tassone E.E."/>
            <person name="Geib S.M."/>
            <person name="Hall B."/>
            <person name="Fabrick J.A."/>
            <person name="Brent C.S."/>
            <person name="Hull J.J."/>
        </authorList>
    </citation>
    <scope>NUCLEOTIDE SEQUENCE</scope>
</reference>
<sequence length="172" mass="19609">MASVGQIVEGQHCATWDLVGMGGLMGFNELRSEIFCIPALDGPSMFYIKAINSAYSYNDRSIELLFCEEQRDKIVSYQIIASHCEQGTLQAQGTFKMSKTMPISKSRSPFILDYDDYQWTRLNVLTLKKEHFIRDDKARVHVKLWRGGCPEPKCYCVQTLPMPKRGLKAICN</sequence>
<protein>
    <submittedName>
        <fullName evidence="1">Uncharacterized protein</fullName>
    </submittedName>
</protein>
<dbReference type="EMBL" id="GDHC01013572">
    <property type="protein sequence ID" value="JAQ05057.1"/>
    <property type="molecule type" value="Transcribed_RNA"/>
</dbReference>
<gene>
    <name evidence="1" type="ORF">g.63232</name>
</gene>
<dbReference type="AlphaFoldDB" id="A0A146LDE5"/>